<protein>
    <recommendedName>
        <fullName evidence="2">Tat pathway signal protein</fullName>
    </recommendedName>
</protein>
<name>A0AB33IWK0_9BACT</name>
<proteinExistence type="predicted"/>
<evidence type="ECO:0000313" key="1">
    <source>
        <dbReference type="EMBL" id="BFO72410.1"/>
    </source>
</evidence>
<accession>A0AB33IWK0</accession>
<evidence type="ECO:0008006" key="2">
    <source>
        <dbReference type="Google" id="ProtNLM"/>
    </source>
</evidence>
<organism evidence="1">
    <name type="scientific">Prevotella sp. GTC17254</name>
    <dbReference type="NCBI Taxonomy" id="3236794"/>
    <lineage>
        <taxon>Bacteria</taxon>
        <taxon>Pseudomonadati</taxon>
        <taxon>Bacteroidota</taxon>
        <taxon>Bacteroidia</taxon>
        <taxon>Bacteroidales</taxon>
        <taxon>Prevotellaceae</taxon>
        <taxon>Prevotella</taxon>
    </lineage>
</organism>
<dbReference type="EMBL" id="AP035786">
    <property type="protein sequence ID" value="BFO72410.1"/>
    <property type="molecule type" value="Genomic_DNA"/>
</dbReference>
<dbReference type="Gene3D" id="3.20.20.80">
    <property type="entry name" value="Glycosidases"/>
    <property type="match status" value="1"/>
</dbReference>
<sequence length="344" mass="40153">MDRRNFLKRATALGMVATLPRGLWGTPSIEQTIEAAPMTDKLWACLLNLSFNFAGQIKLFGGLRTEFELQMAVWDAAIERMVSNRVNMVFINLDDSVGWHSHPEISLAHSWSHTQLRQQLARLRKVGIEPMPMFNFSTTHDAWLGKYAKMVSSDKYYKVCADLIAEAIQLFDTPRFIHFGMDEERIDYQLSDYIVIRQQETWWADLYFYIAEAMKRGVRPCVWSDYVWHHPDDFFKMMPHSVVQCNWWYTEKFSINDVAIRSYLDLAREGYDIIATGSFDQNNPKSIGNTMRFCAEHIDKGHLLGFMQTFWRPVTETYRQPILQGIDLLGTARTDYENKKKKTV</sequence>
<dbReference type="SUPFAM" id="SSF51445">
    <property type="entry name" value="(Trans)glycosidases"/>
    <property type="match status" value="1"/>
</dbReference>
<dbReference type="InterPro" id="IPR017853">
    <property type="entry name" value="GH"/>
</dbReference>
<gene>
    <name evidence="1" type="ORF">GTC17254_00070</name>
</gene>
<dbReference type="AlphaFoldDB" id="A0AB33IWK0"/>
<reference evidence="1" key="1">
    <citation type="submission" date="2024-07" db="EMBL/GenBank/DDBJ databases">
        <title>Complete genome sequence of Prevotella sp. YM-2024 GTC17254.</title>
        <authorList>
            <person name="Hayashi M."/>
            <person name="Muto Y."/>
            <person name="Tanaka K."/>
            <person name="Niwa H."/>
        </authorList>
    </citation>
    <scope>NUCLEOTIDE SEQUENCE</scope>
    <source>
        <strain evidence="1">GTC17254</strain>
    </source>
</reference>